<evidence type="ECO:0000256" key="1">
    <source>
        <dbReference type="SAM" id="MobiDB-lite"/>
    </source>
</evidence>
<sequence>MRALINQRSRREANSRSGGGAAQVEQSVGVTTISKPCHLDWLSSDGRTELDNVSPWAIVAVAVMWCIGVVARGVVGRMVGSLQLAVDLLLGEFVPSWCGFGGPLWARWSWGPGLLCLWELRFRHDPGLAQPRCKCWGCLSVSTPGGKGTSSWVQGLVAPMGYRHLDLGV</sequence>
<keyword evidence="2" id="KW-0472">Membrane</keyword>
<gene>
    <name evidence="3" type="ORF">AMECASPLE_018211</name>
</gene>
<name>A0ABV0Y2Q1_9TELE</name>
<dbReference type="Proteomes" id="UP001469553">
    <property type="component" value="Unassembled WGS sequence"/>
</dbReference>
<accession>A0ABV0Y2Q1</accession>
<feature type="transmembrane region" description="Helical" evidence="2">
    <location>
        <begin position="53"/>
        <end position="75"/>
    </location>
</feature>
<dbReference type="EMBL" id="JAHRIP010020215">
    <property type="protein sequence ID" value="MEQ2287970.1"/>
    <property type="molecule type" value="Genomic_DNA"/>
</dbReference>
<reference evidence="3 4" key="1">
    <citation type="submission" date="2021-06" db="EMBL/GenBank/DDBJ databases">
        <authorList>
            <person name="Palmer J.M."/>
        </authorList>
    </citation>
    <scope>NUCLEOTIDE SEQUENCE [LARGE SCALE GENOMIC DNA]</scope>
    <source>
        <strain evidence="3 4">AS_MEX2019</strain>
        <tissue evidence="3">Muscle</tissue>
    </source>
</reference>
<proteinExistence type="predicted"/>
<evidence type="ECO:0000313" key="4">
    <source>
        <dbReference type="Proteomes" id="UP001469553"/>
    </source>
</evidence>
<evidence type="ECO:0000256" key="2">
    <source>
        <dbReference type="SAM" id="Phobius"/>
    </source>
</evidence>
<evidence type="ECO:0000313" key="3">
    <source>
        <dbReference type="EMBL" id="MEQ2287970.1"/>
    </source>
</evidence>
<comment type="caution">
    <text evidence="3">The sequence shown here is derived from an EMBL/GenBank/DDBJ whole genome shotgun (WGS) entry which is preliminary data.</text>
</comment>
<keyword evidence="2" id="KW-1133">Transmembrane helix</keyword>
<organism evidence="3 4">
    <name type="scientific">Ameca splendens</name>
    <dbReference type="NCBI Taxonomy" id="208324"/>
    <lineage>
        <taxon>Eukaryota</taxon>
        <taxon>Metazoa</taxon>
        <taxon>Chordata</taxon>
        <taxon>Craniata</taxon>
        <taxon>Vertebrata</taxon>
        <taxon>Euteleostomi</taxon>
        <taxon>Actinopterygii</taxon>
        <taxon>Neopterygii</taxon>
        <taxon>Teleostei</taxon>
        <taxon>Neoteleostei</taxon>
        <taxon>Acanthomorphata</taxon>
        <taxon>Ovalentaria</taxon>
        <taxon>Atherinomorphae</taxon>
        <taxon>Cyprinodontiformes</taxon>
        <taxon>Goodeidae</taxon>
        <taxon>Ameca</taxon>
    </lineage>
</organism>
<keyword evidence="4" id="KW-1185">Reference proteome</keyword>
<protein>
    <submittedName>
        <fullName evidence="3">Uncharacterized protein</fullName>
    </submittedName>
</protein>
<keyword evidence="2" id="KW-0812">Transmembrane</keyword>
<feature type="region of interest" description="Disordered" evidence="1">
    <location>
        <begin position="1"/>
        <end position="26"/>
    </location>
</feature>